<dbReference type="PROSITE" id="PS51764">
    <property type="entry name" value="GH26"/>
    <property type="match status" value="1"/>
</dbReference>
<gene>
    <name evidence="6" type="ORF">J2Z35_000035</name>
</gene>
<reference evidence="6 7" key="1">
    <citation type="submission" date="2021-03" db="EMBL/GenBank/DDBJ databases">
        <title>Genomic Encyclopedia of Type Strains, Phase IV (KMG-IV): sequencing the most valuable type-strain genomes for metagenomic binning, comparative biology and taxonomic classification.</title>
        <authorList>
            <person name="Goeker M."/>
        </authorList>
    </citation>
    <scope>NUCLEOTIDE SEQUENCE [LARGE SCALE GENOMIC DNA]</scope>
    <source>
        <strain evidence="6 7">DSM 27512</strain>
    </source>
</reference>
<evidence type="ECO:0000256" key="4">
    <source>
        <dbReference type="PROSITE-ProRule" id="PRU01100"/>
    </source>
</evidence>
<protein>
    <recommendedName>
        <fullName evidence="5">GH26 domain-containing protein</fullName>
    </recommendedName>
</protein>
<dbReference type="InterPro" id="IPR022790">
    <property type="entry name" value="GH26_dom"/>
</dbReference>
<name>A0ABS4KEQ0_9FIRM</name>
<evidence type="ECO:0000256" key="2">
    <source>
        <dbReference type="ARBA" id="ARBA00022801"/>
    </source>
</evidence>
<comment type="similarity">
    <text evidence="1 4">Belongs to the glycosyl hydrolase 26 family.</text>
</comment>
<sequence>MVKRVNKILAGLLMCLVLVSIINLEDSYSESVSSEYLKLNEYTNLYKNYFHGYEIQVYGNMEKDESMMDIRTRFENENTIIDIYYNDFRGKSNNFSTYTNYGNLPIRKSPLFRVTESKKLSISGKSANILKYERNKFNEVKADKNYYATAEIPRTNNEVITVFMKSENPINDFDAILSTFKFTEPQEVSLSLPKFNPSSRNMSEVSKAFMNEYFSDESTLKFGIFEPEAPSRTYNLDKIEVRLDYKFPVVVRYQHMDENLPLYDLQKAKEMGRVVELTLQTTIQKDGKVVDLTKNILDGEYRTYFENYAKALKELNHPVLFRLNNEMNGDWCMYSAYHYGKDADVYIALYRHLYEVFESQGANNIIYVWNPNDKSFPDFSWNSYMAYYPGDKYVDIVGLTGYNTGNYYKGEYWHSFEKIYDDFYYEYSNRFNHPFMITEFGSSSHGGDKGLWIEDMFKTLPKYDRLKVAVWWSGIDWDSQGKPARIYRIDENEEVLEAMKSGFKSIKPAN</sequence>
<accession>A0ABS4KEQ0</accession>
<dbReference type="Gene3D" id="3.20.20.80">
    <property type="entry name" value="Glycosidases"/>
    <property type="match status" value="1"/>
</dbReference>
<feature type="active site" description="Proton donor" evidence="4">
    <location>
        <position position="326"/>
    </location>
</feature>
<evidence type="ECO:0000259" key="5">
    <source>
        <dbReference type="PROSITE" id="PS51764"/>
    </source>
</evidence>
<dbReference type="InterPro" id="IPR000805">
    <property type="entry name" value="Glyco_hydro_26"/>
</dbReference>
<dbReference type="Pfam" id="PF02156">
    <property type="entry name" value="Glyco_hydro_26"/>
    <property type="match status" value="1"/>
</dbReference>
<dbReference type="SUPFAM" id="SSF51445">
    <property type="entry name" value="(Trans)glycosidases"/>
    <property type="match status" value="1"/>
</dbReference>
<feature type="active site" description="Nucleophile" evidence="4">
    <location>
        <position position="439"/>
    </location>
</feature>
<comment type="caution">
    <text evidence="6">The sequence shown here is derived from an EMBL/GenBank/DDBJ whole genome shotgun (WGS) entry which is preliminary data.</text>
</comment>
<evidence type="ECO:0000256" key="1">
    <source>
        <dbReference type="ARBA" id="ARBA00007754"/>
    </source>
</evidence>
<dbReference type="PANTHER" id="PTHR40079:SF4">
    <property type="entry name" value="GH26 DOMAIN-CONTAINING PROTEIN-RELATED"/>
    <property type="match status" value="1"/>
</dbReference>
<evidence type="ECO:0000313" key="6">
    <source>
        <dbReference type="EMBL" id="MBP2026246.1"/>
    </source>
</evidence>
<dbReference type="Proteomes" id="UP001314903">
    <property type="component" value="Unassembled WGS sequence"/>
</dbReference>
<keyword evidence="3 4" id="KW-0326">Glycosidase</keyword>
<evidence type="ECO:0000313" key="7">
    <source>
        <dbReference type="Proteomes" id="UP001314903"/>
    </source>
</evidence>
<keyword evidence="2 4" id="KW-0378">Hydrolase</keyword>
<proteinExistence type="inferred from homology"/>
<dbReference type="RefSeq" id="WP_209658118.1">
    <property type="nucleotide sequence ID" value="NZ_JAGGLI010000001.1"/>
</dbReference>
<keyword evidence="7" id="KW-1185">Reference proteome</keyword>
<dbReference type="EMBL" id="JAGGLI010000001">
    <property type="protein sequence ID" value="MBP2026246.1"/>
    <property type="molecule type" value="Genomic_DNA"/>
</dbReference>
<dbReference type="InterPro" id="IPR017853">
    <property type="entry name" value="GH"/>
</dbReference>
<evidence type="ECO:0000256" key="3">
    <source>
        <dbReference type="ARBA" id="ARBA00023295"/>
    </source>
</evidence>
<feature type="domain" description="GH26" evidence="5">
    <location>
        <begin position="203"/>
        <end position="499"/>
    </location>
</feature>
<dbReference type="PANTHER" id="PTHR40079">
    <property type="entry name" value="MANNAN ENDO-1,4-BETA-MANNOSIDASE E-RELATED"/>
    <property type="match status" value="1"/>
</dbReference>
<organism evidence="6 7">
    <name type="scientific">Acetoanaerobium pronyense</name>
    <dbReference type="NCBI Taxonomy" id="1482736"/>
    <lineage>
        <taxon>Bacteria</taxon>
        <taxon>Bacillati</taxon>
        <taxon>Bacillota</taxon>
        <taxon>Clostridia</taxon>
        <taxon>Peptostreptococcales</taxon>
        <taxon>Filifactoraceae</taxon>
        <taxon>Acetoanaerobium</taxon>
    </lineage>
</organism>